<comment type="caution">
    <text evidence="2">The sequence shown here is derived from an EMBL/GenBank/DDBJ whole genome shotgun (WGS) entry which is preliminary data.</text>
</comment>
<dbReference type="RefSeq" id="WP_032408973.1">
    <property type="nucleotide sequence ID" value="NZ_CABFZV010000004.1"/>
</dbReference>
<feature type="domain" description="HTH cro/C1-type" evidence="1">
    <location>
        <begin position="12"/>
        <end position="66"/>
    </location>
</feature>
<dbReference type="EMBL" id="NDBK01000071">
    <property type="protein sequence ID" value="OVF70394.1"/>
    <property type="molecule type" value="Genomic_DNA"/>
</dbReference>
<dbReference type="Gene3D" id="2.10.109.10">
    <property type="entry name" value="Umud Fragment, subunit A"/>
    <property type="match status" value="1"/>
</dbReference>
<dbReference type="SUPFAM" id="SSF51306">
    <property type="entry name" value="LexA/Signal peptidase"/>
    <property type="match status" value="1"/>
</dbReference>
<dbReference type="InterPro" id="IPR015927">
    <property type="entry name" value="Peptidase_S24_S26A/B/C"/>
</dbReference>
<dbReference type="Pfam" id="PF00717">
    <property type="entry name" value="Peptidase_S24"/>
    <property type="match status" value="1"/>
</dbReference>
<organism evidence="2 4">
    <name type="scientific">Klebsiella pneumoniae</name>
    <dbReference type="NCBI Taxonomy" id="573"/>
    <lineage>
        <taxon>Bacteria</taxon>
        <taxon>Pseudomonadati</taxon>
        <taxon>Pseudomonadota</taxon>
        <taxon>Gammaproteobacteria</taxon>
        <taxon>Enterobacterales</taxon>
        <taxon>Enterobacteriaceae</taxon>
        <taxon>Klebsiella/Raoultella group</taxon>
        <taxon>Klebsiella</taxon>
        <taxon>Klebsiella pneumoniae complex</taxon>
    </lineage>
</organism>
<evidence type="ECO:0000313" key="3">
    <source>
        <dbReference type="EMBL" id="OVF70411.1"/>
    </source>
</evidence>
<evidence type="ECO:0000313" key="4">
    <source>
        <dbReference type="Proteomes" id="UP000196447"/>
    </source>
</evidence>
<dbReference type="EMBL" id="NDBK01000071">
    <property type="protein sequence ID" value="OVF70411.1"/>
    <property type="molecule type" value="Genomic_DNA"/>
</dbReference>
<evidence type="ECO:0000313" key="2">
    <source>
        <dbReference type="EMBL" id="OVF70394.1"/>
    </source>
</evidence>
<dbReference type="Pfam" id="PF01381">
    <property type="entry name" value="HTH_3"/>
    <property type="match status" value="1"/>
</dbReference>
<dbReference type="InterPro" id="IPR010982">
    <property type="entry name" value="Lambda_DNA-bd_dom_sf"/>
</dbReference>
<dbReference type="Proteomes" id="UP000196447">
    <property type="component" value="Unassembled WGS sequence"/>
</dbReference>
<dbReference type="SUPFAM" id="SSF47413">
    <property type="entry name" value="lambda repressor-like DNA-binding domains"/>
    <property type="match status" value="1"/>
</dbReference>
<dbReference type="GO" id="GO:0003677">
    <property type="term" value="F:DNA binding"/>
    <property type="evidence" value="ECO:0007669"/>
    <property type="project" value="UniProtKB-KW"/>
</dbReference>
<dbReference type="PROSITE" id="PS50943">
    <property type="entry name" value="HTH_CROC1"/>
    <property type="match status" value="1"/>
</dbReference>
<dbReference type="InterPro" id="IPR001387">
    <property type="entry name" value="Cro/C1-type_HTH"/>
</dbReference>
<accession>A0A202KRV1</accession>
<keyword evidence="2" id="KW-0238">DNA-binding</keyword>
<dbReference type="InterPro" id="IPR036286">
    <property type="entry name" value="LexA/Signal_pep-like_sf"/>
</dbReference>
<dbReference type="AlphaFoldDB" id="A0A202KRV1"/>
<evidence type="ECO:0000259" key="1">
    <source>
        <dbReference type="PROSITE" id="PS50943"/>
    </source>
</evidence>
<dbReference type="Gene3D" id="1.10.260.40">
    <property type="entry name" value="lambda repressor-like DNA-binding domains"/>
    <property type="match status" value="1"/>
</dbReference>
<dbReference type="SMART" id="SM00530">
    <property type="entry name" value="HTH_XRE"/>
    <property type="match status" value="1"/>
</dbReference>
<reference evidence="2 4" key="1">
    <citation type="submission" date="2017-03" db="EMBL/GenBank/DDBJ databases">
        <authorList>
            <person name="Fouts D."/>
            <person name="Stalin M.J."/>
            <person name="Chen L."/>
            <person name="Wright M."/>
            <person name="Sutton G."/>
            <person name="Nguyen K."/>
            <person name="Vanduin D."/>
            <person name="Rojas L."/>
            <person name="Hujer A."/>
            <person name="Hujer K."/>
            <person name="Bonomo R."/>
            <person name="Kreiswirth B."/>
            <person name="Adams M."/>
        </authorList>
    </citation>
    <scope>NUCLEOTIDE SEQUENCE [LARGE SCALE GENOMIC DNA]</scope>
    <source>
        <strain evidence="2 4">39383</strain>
    </source>
</reference>
<dbReference type="CDD" id="cd00093">
    <property type="entry name" value="HTH_XRE"/>
    <property type="match status" value="1"/>
</dbReference>
<gene>
    <name evidence="2" type="ORF">B5L96_15535</name>
    <name evidence="3" type="ORF">B5L96_15630</name>
</gene>
<protein>
    <submittedName>
        <fullName evidence="2">DNA-binding protein</fullName>
    </submittedName>
</protein>
<sequence length="202" mass="22603">MIDRMKTRGERLKARRLELGMTLQQVAKSVDISLPGVQNLERGDVMPSLKIGLALAKCLRKPVQWILFGTESDPDRVPVIGTTESGPDSDWQPGEPANTERFLPFVSQRETVYALTVGNQVQHNYQPGDVVLVDSALTPVPGEDVLVCDKDGKISIQRLARFDDERYYLDGANSQRVIHEKSDLQFVHQIVGTIKSFMIEGR</sequence>
<proteinExistence type="predicted"/>
<name>A0A202KRV1_KLEPN</name>